<dbReference type="AlphaFoldDB" id="A0A2I1PDX2"/>
<keyword evidence="5" id="KW-0449">Lipoprotein</keyword>
<feature type="signal peptide" evidence="7">
    <location>
        <begin position="1"/>
        <end position="20"/>
    </location>
</feature>
<feature type="chain" id="PRO_5039171861" description="LppP/LprE family lipoprotein" evidence="7">
    <location>
        <begin position="21"/>
        <end position="278"/>
    </location>
</feature>
<keyword evidence="2 7" id="KW-0732">Signal</keyword>
<evidence type="ECO:0000256" key="5">
    <source>
        <dbReference type="ARBA" id="ARBA00023288"/>
    </source>
</evidence>
<evidence type="ECO:0000313" key="8">
    <source>
        <dbReference type="EMBL" id="PKZ42833.1"/>
    </source>
</evidence>
<evidence type="ECO:0000256" key="3">
    <source>
        <dbReference type="ARBA" id="ARBA00023136"/>
    </source>
</evidence>
<dbReference type="RefSeq" id="WP_101848964.1">
    <property type="nucleotide sequence ID" value="NZ_PKIZ01000001.1"/>
</dbReference>
<evidence type="ECO:0000256" key="4">
    <source>
        <dbReference type="ARBA" id="ARBA00023139"/>
    </source>
</evidence>
<accession>A0A2I1PDX2</accession>
<evidence type="ECO:0000256" key="7">
    <source>
        <dbReference type="SAM" id="SignalP"/>
    </source>
</evidence>
<dbReference type="EMBL" id="PKIZ01000001">
    <property type="protein sequence ID" value="PKZ42833.1"/>
    <property type="molecule type" value="Genomic_DNA"/>
</dbReference>
<keyword evidence="1" id="KW-1003">Cell membrane</keyword>
<feature type="compositionally biased region" description="Low complexity" evidence="6">
    <location>
        <begin position="111"/>
        <end position="150"/>
    </location>
</feature>
<sequence>MKKSPALVALCLVSALGLSACGSDGDEGATDLPAAPPKVSTTTSAGGTTPASGASTDGQESPGTSAGTPTSPTADAEPAEPTGASPSTSAPSPSASATPTQGATEAAPTESADSTPARSTTPSASTPSTTTQRESASPTPSTTASRQPTTDTECADTTVARKVALHGDVLDGMEPQSVYGDAFDPCADLSAIVVSTTGAMTGSHQVLLFHRGEYLGTSFATPTYYQPGVHLEDDRTVRAHYQYAKPGEPAHMPTGQEVIRFTWDGSKVVASGVPHELR</sequence>
<reference evidence="8 9" key="1">
    <citation type="submission" date="2017-12" db="EMBL/GenBank/DDBJ databases">
        <title>Phylogenetic diversity of female urinary microbiome.</title>
        <authorList>
            <person name="Thomas-White K."/>
            <person name="Wolfe A.J."/>
        </authorList>
    </citation>
    <scope>NUCLEOTIDE SEQUENCE [LARGE SCALE GENOMIC DNA]</scope>
    <source>
        <strain evidence="8 9">UMB1298</strain>
    </source>
</reference>
<feature type="compositionally biased region" description="Low complexity" evidence="6">
    <location>
        <begin position="40"/>
        <end position="104"/>
    </location>
</feature>
<name>A0A2I1PDX2_9MICO</name>
<gene>
    <name evidence="8" type="ORF">CYJ76_00890</name>
</gene>
<feature type="region of interest" description="Disordered" evidence="6">
    <location>
        <begin position="19"/>
        <end position="156"/>
    </location>
</feature>
<evidence type="ECO:0000256" key="2">
    <source>
        <dbReference type="ARBA" id="ARBA00022729"/>
    </source>
</evidence>
<protein>
    <recommendedName>
        <fullName evidence="10">LppP/LprE family lipoprotein</fullName>
    </recommendedName>
</protein>
<dbReference type="OrthoDB" id="3254867at2"/>
<dbReference type="PROSITE" id="PS51257">
    <property type="entry name" value="PROKAR_LIPOPROTEIN"/>
    <property type="match status" value="1"/>
</dbReference>
<comment type="caution">
    <text evidence="8">The sequence shown here is derived from an EMBL/GenBank/DDBJ whole genome shotgun (WGS) entry which is preliminary data.</text>
</comment>
<evidence type="ECO:0000313" key="9">
    <source>
        <dbReference type="Proteomes" id="UP000234206"/>
    </source>
</evidence>
<dbReference type="Proteomes" id="UP000234206">
    <property type="component" value="Unassembled WGS sequence"/>
</dbReference>
<proteinExistence type="predicted"/>
<keyword evidence="3" id="KW-0472">Membrane</keyword>
<keyword evidence="9" id="KW-1185">Reference proteome</keyword>
<dbReference type="Pfam" id="PF14041">
    <property type="entry name" value="Lipoprotein_21"/>
    <property type="match status" value="1"/>
</dbReference>
<organism evidence="8 9">
    <name type="scientific">Kytococcus schroeteri</name>
    <dbReference type="NCBI Taxonomy" id="138300"/>
    <lineage>
        <taxon>Bacteria</taxon>
        <taxon>Bacillati</taxon>
        <taxon>Actinomycetota</taxon>
        <taxon>Actinomycetes</taxon>
        <taxon>Micrococcales</taxon>
        <taxon>Kytococcaceae</taxon>
        <taxon>Kytococcus</taxon>
    </lineage>
</organism>
<evidence type="ECO:0008006" key="10">
    <source>
        <dbReference type="Google" id="ProtNLM"/>
    </source>
</evidence>
<dbReference type="InterPro" id="IPR025971">
    <property type="entry name" value="LppP/LprE"/>
</dbReference>
<evidence type="ECO:0000256" key="6">
    <source>
        <dbReference type="SAM" id="MobiDB-lite"/>
    </source>
</evidence>
<keyword evidence="4" id="KW-0564">Palmitate</keyword>
<evidence type="ECO:0000256" key="1">
    <source>
        <dbReference type="ARBA" id="ARBA00022475"/>
    </source>
</evidence>